<reference evidence="9" key="1">
    <citation type="submission" date="2015-12" db="EMBL/GenBank/DDBJ databases">
        <authorList>
            <person name="Shamseldin A."/>
            <person name="Moawad H."/>
            <person name="Abd El-Rahim W.M."/>
            <person name="Sadowsky M.J."/>
        </authorList>
    </citation>
    <scope>NUCLEOTIDE SEQUENCE [LARGE SCALE GENOMIC DNA]</scope>
    <source>
        <strain evidence="9">JAM AC0309</strain>
    </source>
</reference>
<organism evidence="8 9">
    <name type="scientific">Microcella alkaliphila</name>
    <dbReference type="NCBI Taxonomy" id="279828"/>
    <lineage>
        <taxon>Bacteria</taxon>
        <taxon>Bacillati</taxon>
        <taxon>Actinomycetota</taxon>
        <taxon>Actinomycetes</taxon>
        <taxon>Micrococcales</taxon>
        <taxon>Microbacteriaceae</taxon>
        <taxon>Microcella</taxon>
    </lineage>
</organism>
<dbReference type="SUPFAM" id="SSF51695">
    <property type="entry name" value="PLC-like phosphodiesterases"/>
    <property type="match status" value="1"/>
</dbReference>
<evidence type="ECO:0000256" key="4">
    <source>
        <dbReference type="ARBA" id="ARBA00022798"/>
    </source>
</evidence>
<comment type="catalytic activity">
    <reaction evidence="6">
        <text>a sn-glycero-3-phosphodiester + H2O = an alcohol + sn-glycerol 3-phosphate + H(+)</text>
        <dbReference type="Rhea" id="RHEA:12969"/>
        <dbReference type="ChEBI" id="CHEBI:15377"/>
        <dbReference type="ChEBI" id="CHEBI:15378"/>
        <dbReference type="ChEBI" id="CHEBI:30879"/>
        <dbReference type="ChEBI" id="CHEBI:57597"/>
        <dbReference type="ChEBI" id="CHEBI:83408"/>
        <dbReference type="EC" id="3.1.4.46"/>
    </reaction>
</comment>
<evidence type="ECO:0000256" key="5">
    <source>
        <dbReference type="ARBA" id="ARBA00022801"/>
    </source>
</evidence>
<name>A0A0U4NST8_9MICO</name>
<evidence type="ECO:0000313" key="9">
    <source>
        <dbReference type="Proteomes" id="UP000218965"/>
    </source>
</evidence>
<evidence type="ECO:0000259" key="7">
    <source>
        <dbReference type="PROSITE" id="PS51704"/>
    </source>
</evidence>
<dbReference type="GO" id="GO:0008889">
    <property type="term" value="F:glycerophosphodiester phosphodiesterase activity"/>
    <property type="evidence" value="ECO:0007669"/>
    <property type="project" value="UniProtKB-EC"/>
</dbReference>
<evidence type="ECO:0000256" key="3">
    <source>
        <dbReference type="ARBA" id="ARBA00022729"/>
    </source>
</evidence>
<keyword evidence="5" id="KW-0378">Hydrolase</keyword>
<dbReference type="InterPro" id="IPR017946">
    <property type="entry name" value="PLC-like_Pdiesterase_TIM-brl"/>
</dbReference>
<dbReference type="EC" id="3.1.4.46" evidence="2"/>
<dbReference type="KEGG" id="malk:MalAC0309_0555"/>
<comment type="similarity">
    <text evidence="1">Belongs to the glycerophosphoryl diester phosphodiesterase family.</text>
</comment>
<sequence length="364" mass="40125">MNATTASALVRRRGRVSAGVGSLMPARLPRTLGEVAFETRPEHPMVIAHRGASGYRPEHTAAAYELAIALGADAVEPDVVPTRDGVLVVRHENEIGGTTDVADRPEFADRRTTRVVDGHTLTGWFTEDFTWAELATLTARERLPRMRPASTRFDGRYPVLRLEDVLRIIDAAPREVAVVLEIKHATYFASVGIDMARLVEREVIRWRARGGTAPLIVESFEQGVLDALRRRDLRARFVYLHERRGAAADLVAARGRAAPSWESQRTNVGLDALAESGMHGLSVETSALSRDLVTRAHACGLDVYTWTLRPENRFLPERHRIGSSASSHGDWHAWFAEVAATGVDGVFADHPDLPREAWRVGGAT</sequence>
<dbReference type="Gene3D" id="3.20.20.190">
    <property type="entry name" value="Phosphatidylinositol (PI) phosphodiesterase"/>
    <property type="match status" value="1"/>
</dbReference>
<evidence type="ECO:0000256" key="2">
    <source>
        <dbReference type="ARBA" id="ARBA00012247"/>
    </source>
</evidence>
<dbReference type="Proteomes" id="UP000218965">
    <property type="component" value="Chromosome"/>
</dbReference>
<keyword evidence="3" id="KW-0732">Signal</keyword>
<accession>A0A0U4NST8</accession>
<dbReference type="GO" id="GO:0006071">
    <property type="term" value="P:glycerol metabolic process"/>
    <property type="evidence" value="ECO:0007669"/>
    <property type="project" value="UniProtKB-KW"/>
</dbReference>
<protein>
    <recommendedName>
        <fullName evidence="2">glycerophosphodiester phosphodiesterase</fullName>
        <ecNumber evidence="2">3.1.4.46</ecNumber>
    </recommendedName>
</protein>
<evidence type="ECO:0000256" key="1">
    <source>
        <dbReference type="ARBA" id="ARBA00007277"/>
    </source>
</evidence>
<proteinExistence type="inferred from homology"/>
<dbReference type="InterPro" id="IPR030395">
    <property type="entry name" value="GP_PDE_dom"/>
</dbReference>
<dbReference type="Pfam" id="PF03009">
    <property type="entry name" value="GDPD"/>
    <property type="match status" value="1"/>
</dbReference>
<dbReference type="GO" id="GO:0006629">
    <property type="term" value="P:lipid metabolic process"/>
    <property type="evidence" value="ECO:0007669"/>
    <property type="project" value="InterPro"/>
</dbReference>
<gene>
    <name evidence="8" type="ORF">MalAC0309_0555</name>
</gene>
<dbReference type="GO" id="GO:0042597">
    <property type="term" value="C:periplasmic space"/>
    <property type="evidence" value="ECO:0007669"/>
    <property type="project" value="TreeGrafter"/>
</dbReference>
<dbReference type="PANTHER" id="PTHR43620">
    <property type="entry name" value="GLYCEROPHOSPHORYL DIESTER PHOSPHODIESTERASE"/>
    <property type="match status" value="1"/>
</dbReference>
<dbReference type="PANTHER" id="PTHR43620:SF7">
    <property type="entry name" value="GLYCEROPHOSPHODIESTER PHOSPHODIESTERASE GDPD5-RELATED"/>
    <property type="match status" value="1"/>
</dbReference>
<dbReference type="PROSITE" id="PS51704">
    <property type="entry name" value="GP_PDE"/>
    <property type="match status" value="1"/>
</dbReference>
<reference evidence="8 9" key="2">
    <citation type="submission" date="2016-01" db="EMBL/GenBank/DDBJ databases">
        <title>Microcella alkaliphila JAM AC0309 whole genome shotgun sequence.</title>
        <authorList>
            <person name="Kurata A."/>
            <person name="Hirose Y."/>
            <person name="Kishimoto N."/>
            <person name="Kobayashi T."/>
        </authorList>
    </citation>
    <scope>NUCLEOTIDE SEQUENCE [LARGE SCALE GENOMIC DNA]</scope>
    <source>
        <strain evidence="8 9">JAM AC0309</strain>
    </source>
</reference>
<keyword evidence="4" id="KW-0319">Glycerol metabolism</keyword>
<dbReference type="AlphaFoldDB" id="A0A0U4NST8"/>
<feature type="domain" description="GP-PDE" evidence="7">
    <location>
        <begin position="44"/>
        <end position="358"/>
    </location>
</feature>
<dbReference type="EMBL" id="AP017315">
    <property type="protein sequence ID" value="BAU31427.1"/>
    <property type="molecule type" value="Genomic_DNA"/>
</dbReference>
<evidence type="ECO:0000256" key="6">
    <source>
        <dbReference type="ARBA" id="ARBA00047512"/>
    </source>
</evidence>
<evidence type="ECO:0000313" key="8">
    <source>
        <dbReference type="EMBL" id="BAU31427.1"/>
    </source>
</evidence>